<feature type="region of interest" description="Disordered" evidence="9">
    <location>
        <begin position="472"/>
        <end position="493"/>
    </location>
</feature>
<dbReference type="SUPFAM" id="SSF56954">
    <property type="entry name" value="Outer membrane efflux proteins (OEP)"/>
    <property type="match status" value="1"/>
</dbReference>
<dbReference type="PANTHER" id="PTHR30026:SF20">
    <property type="entry name" value="OUTER MEMBRANE PROTEIN TOLC"/>
    <property type="match status" value="1"/>
</dbReference>
<evidence type="ECO:0000256" key="7">
    <source>
        <dbReference type="ARBA" id="ARBA00023237"/>
    </source>
</evidence>
<dbReference type="PANTHER" id="PTHR30026">
    <property type="entry name" value="OUTER MEMBRANE PROTEIN TOLC"/>
    <property type="match status" value="1"/>
</dbReference>
<protein>
    <submittedName>
        <fullName evidence="11">TolC family protein</fullName>
    </submittedName>
</protein>
<reference evidence="11" key="1">
    <citation type="journal article" date="2020" name="mSystems">
        <title>Genome- and Community-Level Interaction Insights into Carbon Utilization and Element Cycling Functions of Hydrothermarchaeota in Hydrothermal Sediment.</title>
        <authorList>
            <person name="Zhou Z."/>
            <person name="Liu Y."/>
            <person name="Xu W."/>
            <person name="Pan J."/>
            <person name="Luo Z.H."/>
            <person name="Li M."/>
        </authorList>
    </citation>
    <scope>NUCLEOTIDE SEQUENCE [LARGE SCALE GENOMIC DNA]</scope>
    <source>
        <strain evidence="11">SpSt-902</strain>
    </source>
</reference>
<feature type="transmembrane region" description="Helical" evidence="10">
    <location>
        <begin position="28"/>
        <end position="47"/>
    </location>
</feature>
<name>A0A7C3LSA5_9BACT</name>
<keyword evidence="3" id="KW-0813">Transport</keyword>
<proteinExistence type="inferred from homology"/>
<dbReference type="GO" id="GO:0015562">
    <property type="term" value="F:efflux transmembrane transporter activity"/>
    <property type="evidence" value="ECO:0007669"/>
    <property type="project" value="InterPro"/>
</dbReference>
<organism evidence="11">
    <name type="scientific">Leptospirillum ferriphilum</name>
    <dbReference type="NCBI Taxonomy" id="178606"/>
    <lineage>
        <taxon>Bacteria</taxon>
        <taxon>Pseudomonadati</taxon>
        <taxon>Nitrospirota</taxon>
        <taxon>Nitrospiria</taxon>
        <taxon>Nitrospirales</taxon>
        <taxon>Nitrospiraceae</taxon>
        <taxon>Leptospirillum</taxon>
    </lineage>
</organism>
<dbReference type="InterPro" id="IPR003423">
    <property type="entry name" value="OMP_efflux"/>
</dbReference>
<dbReference type="InterPro" id="IPR051906">
    <property type="entry name" value="TolC-like"/>
</dbReference>
<dbReference type="EMBL" id="DTMM01000107">
    <property type="protein sequence ID" value="HFT93405.1"/>
    <property type="molecule type" value="Genomic_DNA"/>
</dbReference>
<dbReference type="GO" id="GO:0009279">
    <property type="term" value="C:cell outer membrane"/>
    <property type="evidence" value="ECO:0007669"/>
    <property type="project" value="UniProtKB-SubCell"/>
</dbReference>
<dbReference type="GO" id="GO:0015288">
    <property type="term" value="F:porin activity"/>
    <property type="evidence" value="ECO:0007669"/>
    <property type="project" value="TreeGrafter"/>
</dbReference>
<dbReference type="GO" id="GO:1990281">
    <property type="term" value="C:efflux pump complex"/>
    <property type="evidence" value="ECO:0007669"/>
    <property type="project" value="TreeGrafter"/>
</dbReference>
<comment type="subcellular location">
    <subcellularLocation>
        <location evidence="1">Cell outer membrane</location>
    </subcellularLocation>
</comment>
<keyword evidence="6 10" id="KW-0472">Membrane</keyword>
<evidence type="ECO:0000256" key="6">
    <source>
        <dbReference type="ARBA" id="ARBA00023136"/>
    </source>
</evidence>
<evidence type="ECO:0000256" key="3">
    <source>
        <dbReference type="ARBA" id="ARBA00022448"/>
    </source>
</evidence>
<accession>A0A7C3LSA5</accession>
<comment type="similarity">
    <text evidence="2">Belongs to the outer membrane factor (OMF) (TC 1.B.17) family.</text>
</comment>
<sequence>MECLLHLLSVLPPTGGNNGNNDRVLRRIGPIVVTGFFVLFFGFLGLVPPPFAFADDPPRTVTLDAAVMKALSTRPDLKAEMDRVRSAREQVGQARAGYYPQVSASLQTIYGNSLFGFFLFQGYQYADLNLLTFTLTQTLLDFGKTGSQVKSSRFGWLAEKDREQELMSRTIRDAESAYFTLLADQHQVLADEKSLEDARLQLERARLRHVTGAGIILDVTRARVNVESARLALIRSRDKAKSDSLDLAQVMGIRRNVFLVAQEVDRDPNLVASPDPDRDLPVALSHRPEWKEANDNVQAAGANLKFAKSQNYPSVNALIQSFTATIPSGALPFTYIPNNQPYSTFNFGGVLSVPIFEGGYMVHQTARARSDLAASIDTRRSVRIQIGTDLRKAALDIQDAREQLDEAVTEEENARKNDILVEKAYRMGQVQSVDVMDAQTELRQARESVIRARYLLMNGYVSYQYARGTLNPPRLYENGPSSQVRNPIQPSSR</sequence>
<evidence type="ECO:0000313" key="11">
    <source>
        <dbReference type="EMBL" id="HFT93405.1"/>
    </source>
</evidence>
<keyword evidence="8" id="KW-0175">Coiled coil</keyword>
<evidence type="ECO:0000256" key="5">
    <source>
        <dbReference type="ARBA" id="ARBA00022692"/>
    </source>
</evidence>
<keyword evidence="5 10" id="KW-0812">Transmembrane</keyword>
<evidence type="ECO:0000256" key="4">
    <source>
        <dbReference type="ARBA" id="ARBA00022452"/>
    </source>
</evidence>
<keyword evidence="10" id="KW-1133">Transmembrane helix</keyword>
<keyword evidence="7" id="KW-0998">Cell outer membrane</keyword>
<keyword evidence="4" id="KW-1134">Transmembrane beta strand</keyword>
<evidence type="ECO:0000256" key="2">
    <source>
        <dbReference type="ARBA" id="ARBA00007613"/>
    </source>
</evidence>
<dbReference type="AlphaFoldDB" id="A0A7C3LSA5"/>
<dbReference type="Gene3D" id="1.20.1600.10">
    <property type="entry name" value="Outer membrane efflux proteins (OEP)"/>
    <property type="match status" value="1"/>
</dbReference>
<feature type="coiled-coil region" evidence="8">
    <location>
        <begin position="390"/>
        <end position="417"/>
    </location>
</feature>
<evidence type="ECO:0000256" key="8">
    <source>
        <dbReference type="SAM" id="Coils"/>
    </source>
</evidence>
<evidence type="ECO:0000256" key="1">
    <source>
        <dbReference type="ARBA" id="ARBA00004442"/>
    </source>
</evidence>
<feature type="compositionally biased region" description="Polar residues" evidence="9">
    <location>
        <begin position="479"/>
        <end position="493"/>
    </location>
</feature>
<gene>
    <name evidence="11" type="ORF">ENX03_05590</name>
</gene>
<comment type="caution">
    <text evidence="11">The sequence shown here is derived from an EMBL/GenBank/DDBJ whole genome shotgun (WGS) entry which is preliminary data.</text>
</comment>
<evidence type="ECO:0000256" key="10">
    <source>
        <dbReference type="SAM" id="Phobius"/>
    </source>
</evidence>
<evidence type="ECO:0000256" key="9">
    <source>
        <dbReference type="SAM" id="MobiDB-lite"/>
    </source>
</evidence>
<dbReference type="Pfam" id="PF02321">
    <property type="entry name" value="OEP"/>
    <property type="match status" value="2"/>
</dbReference>